<dbReference type="Proteomes" id="UP000307749">
    <property type="component" value="Unassembled WGS sequence"/>
</dbReference>
<proteinExistence type="predicted"/>
<evidence type="ECO:0000313" key="2">
    <source>
        <dbReference type="Proteomes" id="UP000307749"/>
    </source>
</evidence>
<name>A0A4S3KQF9_9GAMM</name>
<accession>A0A4S3KQF9</accession>
<comment type="caution">
    <text evidence="1">The sequence shown here is derived from an EMBL/GenBank/DDBJ whole genome shotgun (WGS) entry which is preliminary data.</text>
</comment>
<gene>
    <name evidence="1" type="ORF">B1806_03975</name>
</gene>
<dbReference type="EMBL" id="MWQO01000014">
    <property type="protein sequence ID" value="THD11285.1"/>
    <property type="molecule type" value="Genomic_DNA"/>
</dbReference>
<keyword evidence="2" id="KW-1185">Reference proteome</keyword>
<protein>
    <submittedName>
        <fullName evidence="1">Uncharacterized protein</fullName>
    </submittedName>
</protein>
<reference evidence="1 2" key="1">
    <citation type="submission" date="2017-02" db="EMBL/GenBank/DDBJ databases">
        <title>Whole genome sequencing of Metallibacterium scheffleri DSM 24874 (T).</title>
        <authorList>
            <person name="Kumar S."/>
            <person name="Patil P."/>
            <person name="Patil P.B."/>
        </authorList>
    </citation>
    <scope>NUCLEOTIDE SEQUENCE [LARGE SCALE GENOMIC DNA]</scope>
    <source>
        <strain evidence="1 2">DSM 24874</strain>
    </source>
</reference>
<sequence>MQLQAHPDPFNTARIAQSTIEALRATRQPPDLTHTAVGGRDNGFVDAWAYGAEDDRHYLIAYGNADVTHYVATDSADHLERWLLPRMSHG</sequence>
<organism evidence="1 2">
    <name type="scientific">Metallibacterium scheffleri</name>
    <dbReference type="NCBI Taxonomy" id="993689"/>
    <lineage>
        <taxon>Bacteria</taxon>
        <taxon>Pseudomonadati</taxon>
        <taxon>Pseudomonadota</taxon>
        <taxon>Gammaproteobacteria</taxon>
        <taxon>Lysobacterales</taxon>
        <taxon>Rhodanobacteraceae</taxon>
        <taxon>Metallibacterium</taxon>
    </lineage>
</organism>
<evidence type="ECO:0000313" key="1">
    <source>
        <dbReference type="EMBL" id="THD11285.1"/>
    </source>
</evidence>
<dbReference type="RefSeq" id="WP_081130229.1">
    <property type="nucleotide sequence ID" value="NZ_LDOS01000005.1"/>
</dbReference>
<dbReference type="AlphaFoldDB" id="A0A4S3KQF9"/>